<evidence type="ECO:0000313" key="2">
    <source>
        <dbReference type="EMBL" id="MBO2442724.1"/>
    </source>
</evidence>
<dbReference type="Gene3D" id="1.10.10.60">
    <property type="entry name" value="Homeodomain-like"/>
    <property type="match status" value="1"/>
</dbReference>
<proteinExistence type="predicted"/>
<keyword evidence="3" id="KW-1185">Reference proteome</keyword>
<dbReference type="RefSeq" id="WP_208271037.1">
    <property type="nucleotide sequence ID" value="NZ_BAAAGM010000054.1"/>
</dbReference>
<dbReference type="Proteomes" id="UP000666915">
    <property type="component" value="Unassembled WGS sequence"/>
</dbReference>
<gene>
    <name evidence="2" type="ORF">J4557_34880</name>
</gene>
<comment type="caution">
    <text evidence="2">The sequence shown here is derived from an EMBL/GenBank/DDBJ whole genome shotgun (WGS) entry which is preliminary data.</text>
</comment>
<dbReference type="InterPro" id="IPR009057">
    <property type="entry name" value="Homeodomain-like_sf"/>
</dbReference>
<evidence type="ECO:0000313" key="3">
    <source>
        <dbReference type="Proteomes" id="UP000666915"/>
    </source>
</evidence>
<feature type="region of interest" description="Disordered" evidence="1">
    <location>
        <begin position="49"/>
        <end position="78"/>
    </location>
</feature>
<evidence type="ECO:0000256" key="1">
    <source>
        <dbReference type="SAM" id="MobiDB-lite"/>
    </source>
</evidence>
<organism evidence="2 3">
    <name type="scientific">Actinomadura nitritigenes</name>
    <dbReference type="NCBI Taxonomy" id="134602"/>
    <lineage>
        <taxon>Bacteria</taxon>
        <taxon>Bacillati</taxon>
        <taxon>Actinomycetota</taxon>
        <taxon>Actinomycetes</taxon>
        <taxon>Streptosporangiales</taxon>
        <taxon>Thermomonosporaceae</taxon>
        <taxon>Actinomadura</taxon>
    </lineage>
</organism>
<reference evidence="2 3" key="1">
    <citation type="submission" date="2021-03" db="EMBL/GenBank/DDBJ databases">
        <authorList>
            <person name="Kanchanasin P."/>
            <person name="Saeng-In P."/>
            <person name="Phongsopitanun W."/>
            <person name="Yuki M."/>
            <person name="Kudo T."/>
            <person name="Ohkuma M."/>
            <person name="Tanasupawat S."/>
        </authorList>
    </citation>
    <scope>NUCLEOTIDE SEQUENCE [LARGE SCALE GENOMIC DNA]</scope>
    <source>
        <strain evidence="2 3">L46</strain>
    </source>
</reference>
<accession>A0ABS3R917</accession>
<name>A0ABS3R917_9ACTN</name>
<dbReference type="SUPFAM" id="SSF46689">
    <property type="entry name" value="Homeodomain-like"/>
    <property type="match status" value="1"/>
</dbReference>
<sequence length="216" mass="23858">MGSRPGRGPYAKSAGVRRRVLEACVDAFAQTGFYGATMKDVARRAGISYTARPPHPTIPPTRTTPTGKDQLVTRTPNGPILDTFTPYGNMMLMQSKMKDTRVSAVSGSLKGDNGVYALAAKDRTGASLMVWNWQHTHTDSYRATIDMSRLPADLRHGKVRQRTYRIDQTTSNYFTNPATAGLQMVDQKTITPGKTYTQAIDLDPNAIYLITLEPMR</sequence>
<dbReference type="EMBL" id="JAGEOK010000027">
    <property type="protein sequence ID" value="MBO2442724.1"/>
    <property type="molecule type" value="Genomic_DNA"/>
</dbReference>
<protein>
    <submittedName>
        <fullName evidence="2">TetR/AcrR family transcriptional regulator</fullName>
    </submittedName>
</protein>